<dbReference type="OrthoDB" id="3687641at2759"/>
<evidence type="ECO:0008006" key="7">
    <source>
        <dbReference type="Google" id="ProtNLM"/>
    </source>
</evidence>
<feature type="region of interest" description="Disordered" evidence="3">
    <location>
        <begin position="1"/>
        <end position="20"/>
    </location>
</feature>
<keyword evidence="4" id="KW-0812">Transmembrane</keyword>
<dbReference type="GO" id="GO:0043386">
    <property type="term" value="P:mycotoxin biosynthetic process"/>
    <property type="evidence" value="ECO:0007669"/>
    <property type="project" value="InterPro"/>
</dbReference>
<feature type="transmembrane region" description="Helical" evidence="4">
    <location>
        <begin position="30"/>
        <end position="51"/>
    </location>
</feature>
<keyword evidence="6" id="KW-1185">Reference proteome</keyword>
<reference evidence="5 6" key="1">
    <citation type="submission" date="2018-05" db="EMBL/GenBank/DDBJ databases">
        <title>Whole genome sequencing for identification of molecular markers to develop diagnostic detection tools for the regulated plant pathogen Lachnellula willkommii.</title>
        <authorList>
            <person name="Giroux E."/>
            <person name="Bilodeau G."/>
        </authorList>
    </citation>
    <scope>NUCLEOTIDE SEQUENCE [LARGE SCALE GENOMIC DNA]</scope>
    <source>
        <strain evidence="5 6">CBS 625.97</strain>
    </source>
</reference>
<accession>A0A7D8UZ13</accession>
<dbReference type="InterPro" id="IPR021765">
    <property type="entry name" value="UstYa-like"/>
</dbReference>
<comment type="caution">
    <text evidence="5">The sequence shown here is derived from an EMBL/GenBank/DDBJ whole genome shotgun (WGS) entry which is preliminary data.</text>
</comment>
<dbReference type="PANTHER" id="PTHR33365:SF4">
    <property type="entry name" value="CYCLOCHLOROTINE BIOSYNTHESIS PROTEIN O"/>
    <property type="match status" value="1"/>
</dbReference>
<sequence length="246" mass="28231">MSFSKINNDEQEPFLDKHEGEISPKSRKRVWILPSIALFSVVAHLALLLLWRTVWTHPNAMSKTVQKPSQLFKTQIEIWPEDAWDNSVYVGPPSKELDAAWDKLQAVEGISVSPEEVAKLDLKSRVHLKNGDQAAVMGYFHNLHCLRYLYQGLHPDIYVRGGDPGHSGHHHDYHCIEVLRRSVLCQPDFSVHGIHWQHEDKKVGVDLQPESKRECVNFEAVYNYSMTRRFPYDMIVGVEGSAYDTS</sequence>
<dbReference type="PANTHER" id="PTHR33365">
    <property type="entry name" value="YALI0B05434P"/>
    <property type="match status" value="1"/>
</dbReference>
<evidence type="ECO:0000313" key="5">
    <source>
        <dbReference type="EMBL" id="TVY54106.1"/>
    </source>
</evidence>
<evidence type="ECO:0000256" key="1">
    <source>
        <dbReference type="ARBA" id="ARBA00004685"/>
    </source>
</evidence>
<keyword evidence="4" id="KW-1133">Transmembrane helix</keyword>
<dbReference type="Proteomes" id="UP000481288">
    <property type="component" value="Unassembled WGS sequence"/>
</dbReference>
<comment type="similarity">
    <text evidence="2">Belongs to the ustYa family.</text>
</comment>
<evidence type="ECO:0000256" key="4">
    <source>
        <dbReference type="SAM" id="Phobius"/>
    </source>
</evidence>
<gene>
    <name evidence="5" type="ORF">LCER1_G004268</name>
</gene>
<dbReference type="EMBL" id="QGMG01000376">
    <property type="protein sequence ID" value="TVY54106.1"/>
    <property type="molecule type" value="Genomic_DNA"/>
</dbReference>
<dbReference type="AlphaFoldDB" id="A0A7D8UZ13"/>
<comment type="pathway">
    <text evidence="1">Mycotoxin biosynthesis.</text>
</comment>
<evidence type="ECO:0000256" key="3">
    <source>
        <dbReference type="SAM" id="MobiDB-lite"/>
    </source>
</evidence>
<evidence type="ECO:0000313" key="6">
    <source>
        <dbReference type="Proteomes" id="UP000481288"/>
    </source>
</evidence>
<name>A0A7D8UZ13_9HELO</name>
<evidence type="ECO:0000256" key="2">
    <source>
        <dbReference type="ARBA" id="ARBA00035112"/>
    </source>
</evidence>
<organism evidence="5 6">
    <name type="scientific">Lachnellula cervina</name>
    <dbReference type="NCBI Taxonomy" id="1316786"/>
    <lineage>
        <taxon>Eukaryota</taxon>
        <taxon>Fungi</taxon>
        <taxon>Dikarya</taxon>
        <taxon>Ascomycota</taxon>
        <taxon>Pezizomycotina</taxon>
        <taxon>Leotiomycetes</taxon>
        <taxon>Helotiales</taxon>
        <taxon>Lachnaceae</taxon>
        <taxon>Lachnellula</taxon>
    </lineage>
</organism>
<dbReference type="Pfam" id="PF11807">
    <property type="entry name" value="UstYa"/>
    <property type="match status" value="1"/>
</dbReference>
<keyword evidence="4" id="KW-0472">Membrane</keyword>
<proteinExistence type="inferred from homology"/>
<protein>
    <recommendedName>
        <fullName evidence="7">Cyclochlorotine biosynthesis protein O</fullName>
    </recommendedName>
</protein>